<evidence type="ECO:0000256" key="1">
    <source>
        <dbReference type="SAM" id="MobiDB-lite"/>
    </source>
</evidence>
<dbReference type="EMBL" id="RBED01000101">
    <property type="protein sequence ID" value="RNL54379.1"/>
    <property type="molecule type" value="Genomic_DNA"/>
</dbReference>
<dbReference type="SUPFAM" id="SSF49879">
    <property type="entry name" value="SMAD/FHA domain"/>
    <property type="match status" value="1"/>
</dbReference>
<feature type="region of interest" description="Disordered" evidence="1">
    <location>
        <begin position="264"/>
        <end position="291"/>
    </location>
</feature>
<proteinExistence type="predicted"/>
<evidence type="ECO:0000313" key="3">
    <source>
        <dbReference type="Proteomes" id="UP000273807"/>
    </source>
</evidence>
<comment type="caution">
    <text evidence="2">The sequence shown here is derived from an EMBL/GenBank/DDBJ whole genome shotgun (WGS) entry which is preliminary data.</text>
</comment>
<reference evidence="2 3" key="1">
    <citation type="submission" date="2018-10" db="EMBL/GenBank/DDBJ databases">
        <title>Genome sequencing of Arthrobacter oryzae TNB02.</title>
        <authorList>
            <person name="Cho Y.-J."/>
            <person name="Cho A."/>
            <person name="Kim O.-S."/>
        </authorList>
    </citation>
    <scope>NUCLEOTIDE SEQUENCE [LARGE SCALE GENOMIC DNA]</scope>
    <source>
        <strain evidence="2 3">TNB02</strain>
    </source>
</reference>
<sequence length="291" mass="31382">MTAQVRVHADLAFSLTEPAGGETTGTLTADGTEVRIRVDSLDSVATQQLPGLEQVRPLAKSIAEQGLTLVLEGPDGPIISLGAVAPARAQRLLTGSRHIRLGKLGVLAPLLKSARRSRSRGQSLLPPETPWPPMPTVQRRIVRRITTTHHTRGSGRPRLIFVQDSSSWNGQVPREFNLAAERVTIGSGASCDLKLSGLDELHAEILHNEADEYVLVRHGEVTGSFGPSGSAVLRTGARLQMGPWRLAYFREEFADHGRPFGGRSGGEFAYQRPQIDPRTGAIERDGSTGVS</sequence>
<name>A0A3N0BXA7_9MICC</name>
<accession>A0A3N0BXA7</accession>
<dbReference type="Proteomes" id="UP000273807">
    <property type="component" value="Unassembled WGS sequence"/>
</dbReference>
<keyword evidence="3" id="KW-1185">Reference proteome</keyword>
<dbReference type="RefSeq" id="WP_123255524.1">
    <property type="nucleotide sequence ID" value="NZ_RBED01000101.1"/>
</dbReference>
<organism evidence="2 3">
    <name type="scientific">Arthrobacter oryzae</name>
    <dbReference type="NCBI Taxonomy" id="409290"/>
    <lineage>
        <taxon>Bacteria</taxon>
        <taxon>Bacillati</taxon>
        <taxon>Actinomycetota</taxon>
        <taxon>Actinomycetes</taxon>
        <taxon>Micrococcales</taxon>
        <taxon>Micrococcaceae</taxon>
        <taxon>Arthrobacter</taxon>
    </lineage>
</organism>
<protein>
    <submittedName>
        <fullName evidence="2">FHA domain-containing protein</fullName>
    </submittedName>
</protein>
<dbReference type="AlphaFoldDB" id="A0A3N0BXA7"/>
<feature type="compositionally biased region" description="Basic and acidic residues" evidence="1">
    <location>
        <begin position="281"/>
        <end position="291"/>
    </location>
</feature>
<evidence type="ECO:0000313" key="2">
    <source>
        <dbReference type="EMBL" id="RNL54379.1"/>
    </source>
</evidence>
<gene>
    <name evidence="2" type="ORF">D7003_11160</name>
</gene>
<dbReference type="OrthoDB" id="5065133at2"/>
<dbReference type="InterPro" id="IPR008984">
    <property type="entry name" value="SMAD_FHA_dom_sf"/>
</dbReference>